<feature type="compositionally biased region" description="Basic and acidic residues" evidence="1">
    <location>
        <begin position="418"/>
        <end position="431"/>
    </location>
</feature>
<evidence type="ECO:0000313" key="3">
    <source>
        <dbReference type="Proteomes" id="UP000000689"/>
    </source>
</evidence>
<feature type="region of interest" description="Disordered" evidence="1">
    <location>
        <begin position="650"/>
        <end position="696"/>
    </location>
</feature>
<dbReference type="AlphaFoldDB" id="G0WGJ1"/>
<feature type="compositionally biased region" description="Basic and acidic residues" evidence="1">
    <location>
        <begin position="587"/>
        <end position="605"/>
    </location>
</feature>
<feature type="compositionally biased region" description="Polar residues" evidence="1">
    <location>
        <begin position="655"/>
        <end position="678"/>
    </location>
</feature>
<evidence type="ECO:0008006" key="4">
    <source>
        <dbReference type="Google" id="ProtNLM"/>
    </source>
</evidence>
<dbReference type="EMBL" id="HE580276">
    <property type="protein sequence ID" value="CCD26919.1"/>
    <property type="molecule type" value="Genomic_DNA"/>
</dbReference>
<feature type="compositionally biased region" description="Basic and acidic residues" evidence="1">
    <location>
        <begin position="274"/>
        <end position="285"/>
    </location>
</feature>
<feature type="region of interest" description="Disordered" evidence="1">
    <location>
        <begin position="402"/>
        <end position="431"/>
    </location>
</feature>
<feature type="region of interest" description="Disordered" evidence="1">
    <location>
        <begin position="97"/>
        <end position="118"/>
    </location>
</feature>
<organism evidence="2 3">
    <name type="scientific">Naumovozyma dairenensis (strain ATCC 10597 / BCRC 20456 / CBS 421 / NBRC 0211 / NRRL Y-12639)</name>
    <name type="common">Saccharomyces dairenensis</name>
    <dbReference type="NCBI Taxonomy" id="1071378"/>
    <lineage>
        <taxon>Eukaryota</taxon>
        <taxon>Fungi</taxon>
        <taxon>Dikarya</taxon>
        <taxon>Ascomycota</taxon>
        <taxon>Saccharomycotina</taxon>
        <taxon>Saccharomycetes</taxon>
        <taxon>Saccharomycetales</taxon>
        <taxon>Saccharomycetaceae</taxon>
        <taxon>Naumovozyma</taxon>
    </lineage>
</organism>
<dbReference type="Proteomes" id="UP000000689">
    <property type="component" value="Chromosome 10"/>
</dbReference>
<accession>G0WGJ1</accession>
<dbReference type="GeneID" id="11494020"/>
<gene>
    <name evidence="2" type="primary">NDAI0J00270</name>
    <name evidence="2" type="ordered locus">NDAI_0J00270</name>
</gene>
<reference evidence="2 3" key="1">
    <citation type="journal article" date="2011" name="Proc. Natl. Acad. Sci. U.S.A.">
        <title>Evolutionary erosion of yeast sex chromosomes by mating-type switching accidents.</title>
        <authorList>
            <person name="Gordon J.L."/>
            <person name="Armisen D."/>
            <person name="Proux-Wera E."/>
            <person name="Oheigeartaigh S.S."/>
            <person name="Byrne K.P."/>
            <person name="Wolfe K.H."/>
        </authorList>
    </citation>
    <scope>NUCLEOTIDE SEQUENCE [LARGE SCALE GENOMIC DNA]</scope>
    <source>
        <strain evidence="3">ATCC 10597 / BCRC 20456 / CBS 421 / NBRC 0211 / NRRL Y-12639</strain>
    </source>
</reference>
<dbReference type="HOGENOM" id="CLU_411154_0_0_1"/>
<feature type="compositionally biased region" description="Basic residues" evidence="1">
    <location>
        <begin position="679"/>
        <end position="696"/>
    </location>
</feature>
<dbReference type="RefSeq" id="XP_003672162.1">
    <property type="nucleotide sequence ID" value="XM_003672114.1"/>
</dbReference>
<feature type="compositionally biased region" description="Basic and acidic residues" evidence="1">
    <location>
        <begin position="13"/>
        <end position="23"/>
    </location>
</feature>
<feature type="region of interest" description="Disordered" evidence="1">
    <location>
        <begin position="475"/>
        <end position="618"/>
    </location>
</feature>
<feature type="compositionally biased region" description="Polar residues" evidence="1">
    <location>
        <begin position="408"/>
        <end position="417"/>
    </location>
</feature>
<feature type="region of interest" description="Disordered" evidence="1">
    <location>
        <begin position="344"/>
        <end position="376"/>
    </location>
</feature>
<keyword evidence="3" id="KW-1185">Reference proteome</keyword>
<evidence type="ECO:0000313" key="2">
    <source>
        <dbReference type="EMBL" id="CCD26919.1"/>
    </source>
</evidence>
<feature type="compositionally biased region" description="Polar residues" evidence="1">
    <location>
        <begin position="484"/>
        <end position="494"/>
    </location>
</feature>
<proteinExistence type="predicted"/>
<dbReference type="KEGG" id="ndi:NDAI_0J00270"/>
<feature type="region of interest" description="Disordered" evidence="1">
    <location>
        <begin position="241"/>
        <end position="262"/>
    </location>
</feature>
<dbReference type="OMA" id="SAYNYEM"/>
<evidence type="ECO:0000256" key="1">
    <source>
        <dbReference type="SAM" id="MobiDB-lite"/>
    </source>
</evidence>
<dbReference type="STRING" id="1071378.G0WGJ1"/>
<feature type="region of interest" description="Disordered" evidence="1">
    <location>
        <begin position="274"/>
        <end position="306"/>
    </location>
</feature>
<feature type="compositionally biased region" description="Basic residues" evidence="1">
    <location>
        <begin position="547"/>
        <end position="557"/>
    </location>
</feature>
<dbReference type="OrthoDB" id="4069534at2759"/>
<protein>
    <recommendedName>
        <fullName evidence="4">Protein BSP1</fullName>
    </recommendedName>
</protein>
<dbReference type="eggNOG" id="ENOG502S4ZF">
    <property type="taxonomic scope" value="Eukaryota"/>
</dbReference>
<feature type="compositionally biased region" description="Polar residues" evidence="1">
    <location>
        <begin position="349"/>
        <end position="370"/>
    </location>
</feature>
<name>G0WGJ1_NAUDC</name>
<sequence>MTTSRTYDPELEGFIKRVEERDRARRQKQSSRSPPPTNTKPVSLRINKTEDLNKNSYDVDNESLMYSNENLAYKSAYNYEKMFSPKRSHYSLEDLDLERSPVSKSKSRSNRSEKSLSKTFEVSEEDYYLLQQLKSGDALPAIKRTIETKPVSLPTRGQPREYRNTQGYNTYVVEESDSDDMPPSLPPRRAKQQVDTSPLKDNKSNRSPLSINRDITKLQADGNIKQTIKVKEAFISNESPLTPVRSKAEPTTLTKKSKGHELPPKAYTEAIIKDSKPKLTPDLKDIPTPGKSNLQVGDSKPTGKPVTFLNSLENNKLTESNPNTHSTITPFKIESSHINYLDSNHLKKNSPSLIPSRTTKPSYSPASSPTKIPRSDSFINSALKSMEPLPEQSKVLKKPLLPKKPKGLQQTRKLFNNSHDDGDEEKKEEIPLKEEFNNLKLKSVEKSKPKVPYKDEKLSIPKLREVKTMSVLDDKIKDKRSTDDISSSSAVLQSRTKKNIPPVVPKRKPSLPEALKKMEMLNKAKLDEGDKTTEKSKLEEIPEALRRHQNLQNKKREKPPVPQRKTSLPEALKKAKLLNKRMQAPVVKEDDDKSITDEIDVAKYPDEEDAASKQEPLTLNNKLEQVLMNQKLRSNYNNTSSGDNYTRFGTRGLNHASTAPESTTTHDGLNTQAKTLTHLNKKRARGPKRKPPTHVS</sequence>
<feature type="compositionally biased region" description="Basic and acidic residues" evidence="1">
    <location>
        <begin position="514"/>
        <end position="546"/>
    </location>
</feature>
<feature type="region of interest" description="Disordered" evidence="1">
    <location>
        <begin position="150"/>
        <end position="214"/>
    </location>
</feature>
<feature type="region of interest" description="Disordered" evidence="1">
    <location>
        <begin position="1"/>
        <end position="57"/>
    </location>
</feature>